<dbReference type="EMBL" id="LT960614">
    <property type="protein sequence ID" value="SON55789.1"/>
    <property type="molecule type" value="Genomic_DNA"/>
</dbReference>
<dbReference type="Proteomes" id="UP000223606">
    <property type="component" value="Chromosome 1"/>
</dbReference>
<sequence length="90" mass="9504">MKSIDRLPGLITEIESDLAMGEESNLASGEAAEIIVSRLKRDEGAAESFAGGAYVFRLAGVAGSCTAGCDGMLRSWLRAARRKLEKAGRS</sequence>
<dbReference type="AlphaFoldDB" id="A0A2C9D6J0"/>
<proteinExistence type="predicted"/>
<reference evidence="2" key="1">
    <citation type="submission" date="2017-09" db="EMBL/GenBank/DDBJ databases">
        <title>Genome sequence of Nannocystis excedens DSM 71.</title>
        <authorList>
            <person name="Blom J."/>
        </authorList>
    </citation>
    <scope>NUCLEOTIDE SEQUENCE [LARGE SCALE GENOMIC DNA]</scope>
    <source>
        <strain evidence="2">type strain: E19</strain>
    </source>
</reference>
<evidence type="ECO:0000313" key="2">
    <source>
        <dbReference type="Proteomes" id="UP000223606"/>
    </source>
</evidence>
<dbReference type="RefSeq" id="WP_099556249.1">
    <property type="nucleotide sequence ID" value="NZ_LT960614.1"/>
</dbReference>
<keyword evidence="2" id="KW-1185">Reference proteome</keyword>
<accession>A0A2C9D6J0</accession>
<dbReference type="KEGG" id="hdi:HDIA_2248"/>
<organism evidence="1 2">
    <name type="scientific">Hartmannibacter diazotrophicus</name>
    <dbReference type="NCBI Taxonomy" id="1482074"/>
    <lineage>
        <taxon>Bacteria</taxon>
        <taxon>Pseudomonadati</taxon>
        <taxon>Pseudomonadota</taxon>
        <taxon>Alphaproteobacteria</taxon>
        <taxon>Hyphomicrobiales</taxon>
        <taxon>Pleomorphomonadaceae</taxon>
        <taxon>Hartmannibacter</taxon>
    </lineage>
</organism>
<evidence type="ECO:0000313" key="1">
    <source>
        <dbReference type="EMBL" id="SON55789.1"/>
    </source>
</evidence>
<dbReference type="OrthoDB" id="8456892at2"/>
<gene>
    <name evidence="1" type="ORF">HDIA_2248</name>
</gene>
<name>A0A2C9D6J0_9HYPH</name>
<protein>
    <submittedName>
        <fullName evidence="1">Uncharacterized protein</fullName>
    </submittedName>
</protein>